<name>A0A1I1YWJ9_9FIRM</name>
<dbReference type="STRING" id="1123323.SAMN05216245_10341"/>
<organism evidence="5 6">
    <name type="scientific">Succiniclasticum ruminis DSM 9236</name>
    <dbReference type="NCBI Taxonomy" id="1123323"/>
    <lineage>
        <taxon>Bacteria</taxon>
        <taxon>Bacillati</taxon>
        <taxon>Bacillota</taxon>
        <taxon>Negativicutes</taxon>
        <taxon>Acidaminococcales</taxon>
        <taxon>Acidaminococcaceae</taxon>
        <taxon>Succiniclasticum</taxon>
    </lineage>
</organism>
<feature type="domain" description="Zinc-ribbon" evidence="4">
    <location>
        <begin position="340"/>
        <end position="362"/>
    </location>
</feature>
<dbReference type="Pfam" id="PF13240">
    <property type="entry name" value="Zn_Ribbon_1"/>
    <property type="match status" value="1"/>
</dbReference>
<evidence type="ECO:0000256" key="2">
    <source>
        <dbReference type="SAM" id="MobiDB-lite"/>
    </source>
</evidence>
<sequence length="363" mass="39728">MNLVLKTALQFLLIGVFLVFSAIHVSAAEVRRVPDYDLVGQGLMALTLDVEGSDNFRYAGLENKMHTYRGKIKLESKLKFVIKATLAGTKTLPITGRSCSIRMQIVAKKKGKVIKTQNYKKDNKSNLFLSYTAPKGADTIEVSETFILNNKSKNKEYNKQLIERNKLILTTSDVSAAVVSTKSAGGNKGATGSSNDKQNGEDKNKAEGGNANEGKTFSTGMLAGGAAAVAVIGGGVFFFMKKRKADQATNEERTRTEQLRQQAIQRQQELQQQNLQRRQEEINQHNRTLEENRMHQRQKSGPQPGVAGNYVAGTAGVMGNAQSNATENPVQTMPDAPPHFCQNCGAPLKPDTRFCENCGTKVK</sequence>
<feature type="region of interest" description="Disordered" evidence="2">
    <location>
        <begin position="181"/>
        <end position="212"/>
    </location>
</feature>
<dbReference type="RefSeq" id="WP_093912886.1">
    <property type="nucleotide sequence ID" value="NZ_FONL01000003.1"/>
</dbReference>
<keyword evidence="3" id="KW-0472">Membrane</keyword>
<evidence type="ECO:0000313" key="6">
    <source>
        <dbReference type="Proteomes" id="UP000198896"/>
    </source>
</evidence>
<evidence type="ECO:0000256" key="3">
    <source>
        <dbReference type="SAM" id="Phobius"/>
    </source>
</evidence>
<feature type="coiled-coil region" evidence="1">
    <location>
        <begin position="253"/>
        <end position="292"/>
    </location>
</feature>
<dbReference type="Proteomes" id="UP000198896">
    <property type="component" value="Unassembled WGS sequence"/>
</dbReference>
<keyword evidence="3" id="KW-1133">Transmembrane helix</keyword>
<dbReference type="OrthoDB" id="2922473at2"/>
<reference evidence="5 6" key="1">
    <citation type="submission" date="2016-10" db="EMBL/GenBank/DDBJ databases">
        <authorList>
            <person name="de Groot N.N."/>
        </authorList>
    </citation>
    <scope>NUCLEOTIDE SEQUENCE [LARGE SCALE GENOMIC DNA]</scope>
    <source>
        <strain evidence="5 6">DSM 9236</strain>
    </source>
</reference>
<dbReference type="AlphaFoldDB" id="A0A1I1YWJ9"/>
<feature type="transmembrane region" description="Helical" evidence="3">
    <location>
        <begin position="220"/>
        <end position="240"/>
    </location>
</feature>
<dbReference type="EMBL" id="FONL01000003">
    <property type="protein sequence ID" value="SFE23837.1"/>
    <property type="molecule type" value="Genomic_DNA"/>
</dbReference>
<keyword evidence="6" id="KW-1185">Reference proteome</keyword>
<feature type="compositionally biased region" description="Polar residues" evidence="2">
    <location>
        <begin position="181"/>
        <end position="197"/>
    </location>
</feature>
<evidence type="ECO:0000256" key="1">
    <source>
        <dbReference type="SAM" id="Coils"/>
    </source>
</evidence>
<gene>
    <name evidence="5" type="ORF">SAMN05216245_10341</name>
</gene>
<evidence type="ECO:0000259" key="4">
    <source>
        <dbReference type="Pfam" id="PF13240"/>
    </source>
</evidence>
<proteinExistence type="predicted"/>
<keyword evidence="3" id="KW-0812">Transmembrane</keyword>
<keyword evidence="1" id="KW-0175">Coiled coil</keyword>
<evidence type="ECO:0000313" key="5">
    <source>
        <dbReference type="EMBL" id="SFE23837.1"/>
    </source>
</evidence>
<dbReference type="InterPro" id="IPR026870">
    <property type="entry name" value="Zinc_ribbon_dom"/>
</dbReference>
<accession>A0A1I1YWJ9</accession>
<protein>
    <submittedName>
        <fullName evidence="5">Zinc-ribbon domain-containing protein</fullName>
    </submittedName>
</protein>